<evidence type="ECO:0000259" key="2">
    <source>
        <dbReference type="Pfam" id="PF20151"/>
    </source>
</evidence>
<feature type="transmembrane region" description="Helical" evidence="1">
    <location>
        <begin position="47"/>
        <end position="68"/>
    </location>
</feature>
<evidence type="ECO:0000313" key="4">
    <source>
        <dbReference type="Proteomes" id="UP000823399"/>
    </source>
</evidence>
<dbReference type="RefSeq" id="XP_041300427.1">
    <property type="nucleotide sequence ID" value="XM_041440820.1"/>
</dbReference>
<dbReference type="AlphaFoldDB" id="A0A9P7FP49"/>
<organism evidence="3 4">
    <name type="scientific">Suillus discolor</name>
    <dbReference type="NCBI Taxonomy" id="1912936"/>
    <lineage>
        <taxon>Eukaryota</taxon>
        <taxon>Fungi</taxon>
        <taxon>Dikarya</taxon>
        <taxon>Basidiomycota</taxon>
        <taxon>Agaricomycotina</taxon>
        <taxon>Agaricomycetes</taxon>
        <taxon>Agaricomycetidae</taxon>
        <taxon>Boletales</taxon>
        <taxon>Suillineae</taxon>
        <taxon>Suillaceae</taxon>
        <taxon>Suillus</taxon>
    </lineage>
</organism>
<keyword evidence="1" id="KW-0812">Transmembrane</keyword>
<feature type="transmembrane region" description="Helical" evidence="1">
    <location>
        <begin position="119"/>
        <end position="143"/>
    </location>
</feature>
<dbReference type="Proteomes" id="UP000823399">
    <property type="component" value="Unassembled WGS sequence"/>
</dbReference>
<keyword evidence="1" id="KW-0472">Membrane</keyword>
<comment type="caution">
    <text evidence="3">The sequence shown here is derived from an EMBL/GenBank/DDBJ whole genome shotgun (WGS) entry which is preliminary data.</text>
</comment>
<feature type="transmembrane region" description="Helical" evidence="1">
    <location>
        <begin position="210"/>
        <end position="232"/>
    </location>
</feature>
<evidence type="ECO:0000313" key="3">
    <source>
        <dbReference type="EMBL" id="KAG2121051.1"/>
    </source>
</evidence>
<feature type="transmembrane region" description="Helical" evidence="1">
    <location>
        <begin position="7"/>
        <end position="27"/>
    </location>
</feature>
<dbReference type="InterPro" id="IPR045340">
    <property type="entry name" value="DUF6533"/>
</dbReference>
<dbReference type="EMBL" id="JABBWM010000001">
    <property type="protein sequence ID" value="KAG2121051.1"/>
    <property type="molecule type" value="Genomic_DNA"/>
</dbReference>
<sequence>MLEPEEYLYALDWNNNISVVAITLLSYDYMLQFEKEVTFVWQRQWSVMTYLYLVVSSTLPKCFMFPISLPYQVRYFGIVLAMICAVWGGLFYIPEAPYVTIVSISYSTETSFAYHQIEIGYGIFVFMQWGFSVYFCLVEVILIWRLYALHNQSKLILYVLLGLLLPIVALYIAVDAFLWSRPSAISVQEIIITPNIKYCTTFFHIGPMHMIYASIPVICYDIFLVVLAITVFRKHLKERKELKMKPNTYVVMIIQYHVIYFVMNLATQIFMATLWARPSTVVLYLVILFKLTAPFIIVPRLIISIWDTHANDNCVHVSTTFEDCVCLTSPPEVEQPED</sequence>
<keyword evidence="4" id="KW-1185">Reference proteome</keyword>
<proteinExistence type="predicted"/>
<feature type="transmembrane region" description="Helical" evidence="1">
    <location>
        <begin position="253"/>
        <end position="275"/>
    </location>
</feature>
<feature type="transmembrane region" description="Helical" evidence="1">
    <location>
        <begin position="75"/>
        <end position="93"/>
    </location>
</feature>
<feature type="transmembrane region" description="Helical" evidence="1">
    <location>
        <begin position="155"/>
        <end position="174"/>
    </location>
</feature>
<dbReference type="Pfam" id="PF20151">
    <property type="entry name" value="DUF6533"/>
    <property type="match status" value="1"/>
</dbReference>
<gene>
    <name evidence="3" type="ORF">F5147DRAFT_766916</name>
</gene>
<keyword evidence="1" id="KW-1133">Transmembrane helix</keyword>
<feature type="transmembrane region" description="Helical" evidence="1">
    <location>
        <begin position="281"/>
        <end position="303"/>
    </location>
</feature>
<dbReference type="GeneID" id="64703079"/>
<reference evidence="3" key="1">
    <citation type="journal article" date="2020" name="New Phytol.">
        <title>Comparative genomics reveals dynamic genome evolution in host specialist ectomycorrhizal fungi.</title>
        <authorList>
            <person name="Lofgren L.A."/>
            <person name="Nguyen N.H."/>
            <person name="Vilgalys R."/>
            <person name="Ruytinx J."/>
            <person name="Liao H.L."/>
            <person name="Branco S."/>
            <person name="Kuo A."/>
            <person name="LaButti K."/>
            <person name="Lipzen A."/>
            <person name="Andreopoulos W."/>
            <person name="Pangilinan J."/>
            <person name="Riley R."/>
            <person name="Hundley H."/>
            <person name="Na H."/>
            <person name="Barry K."/>
            <person name="Grigoriev I.V."/>
            <person name="Stajich J.E."/>
            <person name="Kennedy P.G."/>
        </authorList>
    </citation>
    <scope>NUCLEOTIDE SEQUENCE</scope>
    <source>
        <strain evidence="3">FC423</strain>
    </source>
</reference>
<accession>A0A9P7FP49</accession>
<protein>
    <recommendedName>
        <fullName evidence="2">DUF6533 domain-containing protein</fullName>
    </recommendedName>
</protein>
<evidence type="ECO:0000256" key="1">
    <source>
        <dbReference type="SAM" id="Phobius"/>
    </source>
</evidence>
<name>A0A9P7FP49_9AGAM</name>
<dbReference type="OrthoDB" id="3349377at2759"/>
<feature type="domain" description="DUF6533" evidence="2">
    <location>
        <begin position="18"/>
        <end position="54"/>
    </location>
</feature>